<dbReference type="InterPro" id="IPR009057">
    <property type="entry name" value="Homeodomain-like_sf"/>
</dbReference>
<name>A0ABN2EQQ2_9ACTN</name>
<evidence type="ECO:0000256" key="1">
    <source>
        <dbReference type="ARBA" id="ARBA00023015"/>
    </source>
</evidence>
<keyword evidence="3" id="KW-0804">Transcription</keyword>
<feature type="domain" description="HTH tetR-type" evidence="6">
    <location>
        <begin position="72"/>
        <end position="132"/>
    </location>
</feature>
<organism evidence="7 8">
    <name type="scientific">Nonomuraea maheshkhaliensis</name>
    <dbReference type="NCBI Taxonomy" id="419590"/>
    <lineage>
        <taxon>Bacteria</taxon>
        <taxon>Bacillati</taxon>
        <taxon>Actinomycetota</taxon>
        <taxon>Actinomycetes</taxon>
        <taxon>Streptosporangiales</taxon>
        <taxon>Streptosporangiaceae</taxon>
        <taxon>Nonomuraea</taxon>
    </lineage>
</organism>
<keyword evidence="1" id="KW-0805">Transcription regulation</keyword>
<evidence type="ECO:0000256" key="3">
    <source>
        <dbReference type="ARBA" id="ARBA00023163"/>
    </source>
</evidence>
<feature type="region of interest" description="Disordered" evidence="5">
    <location>
        <begin position="1"/>
        <end position="36"/>
    </location>
</feature>
<sequence length="276" mass="30010">MPLLQRDARQHPGHPGRDRRLNPGGRAVADPFGPATGSTPRSVIIVWVPPSERIYHGRMVRDSGSAPAAAGLSSREVILNAARTLIGEKGYDGMAISDLCAQSGLPPSSIYYHFGNKLGVLAALLERTFDELHALFPNPSSFDDLAPLERLEAWFSAACRSLDRRPDYLRLLVAISVGPQKDAEVVRKTVRRIRDYAHASWVDALTPIFAPEGGEAAEALVQRLAVLGRALTDGLSVTNSFDEMSYSSQVTPFVALVRGLAEHRDGAQRLFDDSEA</sequence>
<evidence type="ECO:0000313" key="8">
    <source>
        <dbReference type="Proteomes" id="UP001500064"/>
    </source>
</evidence>
<dbReference type="InterPro" id="IPR001647">
    <property type="entry name" value="HTH_TetR"/>
</dbReference>
<dbReference type="PRINTS" id="PR00455">
    <property type="entry name" value="HTHTETR"/>
</dbReference>
<dbReference type="PANTHER" id="PTHR30055:SF234">
    <property type="entry name" value="HTH-TYPE TRANSCRIPTIONAL REGULATOR BETI"/>
    <property type="match status" value="1"/>
</dbReference>
<evidence type="ECO:0000256" key="2">
    <source>
        <dbReference type="ARBA" id="ARBA00023125"/>
    </source>
</evidence>
<dbReference type="PANTHER" id="PTHR30055">
    <property type="entry name" value="HTH-TYPE TRANSCRIPTIONAL REGULATOR RUTR"/>
    <property type="match status" value="1"/>
</dbReference>
<comment type="caution">
    <text evidence="7">The sequence shown here is derived from an EMBL/GenBank/DDBJ whole genome shotgun (WGS) entry which is preliminary data.</text>
</comment>
<dbReference type="Gene3D" id="1.10.357.10">
    <property type="entry name" value="Tetracycline Repressor, domain 2"/>
    <property type="match status" value="1"/>
</dbReference>
<evidence type="ECO:0000259" key="6">
    <source>
        <dbReference type="PROSITE" id="PS50977"/>
    </source>
</evidence>
<feature type="DNA-binding region" description="H-T-H motif" evidence="4">
    <location>
        <begin position="95"/>
        <end position="114"/>
    </location>
</feature>
<proteinExistence type="predicted"/>
<dbReference type="EMBL" id="BAAAMU010000004">
    <property type="protein sequence ID" value="GAA1614864.1"/>
    <property type="molecule type" value="Genomic_DNA"/>
</dbReference>
<feature type="compositionally biased region" description="Basic and acidic residues" evidence="5">
    <location>
        <begin position="1"/>
        <end position="21"/>
    </location>
</feature>
<reference evidence="7 8" key="1">
    <citation type="journal article" date="2019" name="Int. J. Syst. Evol. Microbiol.">
        <title>The Global Catalogue of Microorganisms (GCM) 10K type strain sequencing project: providing services to taxonomists for standard genome sequencing and annotation.</title>
        <authorList>
            <consortium name="The Broad Institute Genomics Platform"/>
            <consortium name="The Broad Institute Genome Sequencing Center for Infectious Disease"/>
            <person name="Wu L."/>
            <person name="Ma J."/>
        </authorList>
    </citation>
    <scope>NUCLEOTIDE SEQUENCE [LARGE SCALE GENOMIC DNA]</scope>
    <source>
        <strain evidence="7 8">JCM 13929</strain>
    </source>
</reference>
<dbReference type="Pfam" id="PF00440">
    <property type="entry name" value="TetR_N"/>
    <property type="match status" value="1"/>
</dbReference>
<keyword evidence="2 4" id="KW-0238">DNA-binding</keyword>
<dbReference type="PROSITE" id="PS50977">
    <property type="entry name" value="HTH_TETR_2"/>
    <property type="match status" value="1"/>
</dbReference>
<dbReference type="InterPro" id="IPR050109">
    <property type="entry name" value="HTH-type_TetR-like_transc_reg"/>
</dbReference>
<gene>
    <name evidence="7" type="ORF">GCM10009733_008860</name>
</gene>
<dbReference type="Proteomes" id="UP001500064">
    <property type="component" value="Unassembled WGS sequence"/>
</dbReference>
<keyword evidence="8" id="KW-1185">Reference proteome</keyword>
<accession>A0ABN2EQQ2</accession>
<protein>
    <recommendedName>
        <fullName evidence="6">HTH tetR-type domain-containing protein</fullName>
    </recommendedName>
</protein>
<dbReference type="SUPFAM" id="SSF46689">
    <property type="entry name" value="Homeodomain-like"/>
    <property type="match status" value="1"/>
</dbReference>
<evidence type="ECO:0000313" key="7">
    <source>
        <dbReference type="EMBL" id="GAA1614864.1"/>
    </source>
</evidence>
<evidence type="ECO:0000256" key="4">
    <source>
        <dbReference type="PROSITE-ProRule" id="PRU00335"/>
    </source>
</evidence>
<evidence type="ECO:0000256" key="5">
    <source>
        <dbReference type="SAM" id="MobiDB-lite"/>
    </source>
</evidence>